<dbReference type="Pfam" id="PF08486">
    <property type="entry name" value="SpoIID"/>
    <property type="match status" value="1"/>
</dbReference>
<sequence length="753" mass="82021">MKKPLLFFVLMAVFVQLCFVQLNAKASGGENPIVSVKLVNYLGNQGDLSIKVTGKYIVNGDSNFALLSNQNFYVRYQNGSLNLYQDNVLIQTLGSSFTISPEQYGTANYVSINNRPYLGDIKFTIESGYIRPINSLPLEDYLKGVVPYEMPAEWNVDALKAQAVAARTYALGKINSTINDTISYQVYGGYVWNSSTYNNSNQAVNETSGQVLRYNNALISAVYSSSNGGHTESNSNYWGSAQVAYLPSKPDPYDPQNSWSLSLNKQQINISGLDLLNPDGWWSQVSENSSDRTILNNIKTYIKNNYHSNADIKIVGIPKLEIGNEQTVSSTGSSTGKKKYGSINVQYLVKNPDGTYIRNEGNQLPNNYATSLYGTSRYDTSVAIANHGWSSSDAVVLGRGDVPVDALTGTVLAKKYDSPLLLTNNSNVPEAVLNKITSLNPSTRKVYVLGGPLAISDNVIYQLQNRGFQVERVAGGSRYQTAVKIAEQIPASSTLFLTSGSNTSPDALSVASYAAKNQIPILLTGVNSLSEDVKQFIRNRSISKVYVIGGYLAISDQVINELRSLGVTSVERVAGTTRYDTSVAIAKKFNYDLSTVFFARGDIFIDALPGAALAARFDAPVILTKQNEFPTEPKNWLKNLEVRPNIYYLGGDLAISPTTRNQIKNALLGDIKLHTLAKDNVNISVLRSMLGGTLFKSYHVTGVSDNGTKVTVSGKGYGHGVGMSQYGAKAMGDQGKSYTEILNFYYPGVVLGN</sequence>
<dbReference type="InterPro" id="IPR013486">
    <property type="entry name" value="SpoIID/LytB"/>
</dbReference>
<evidence type="ECO:0000313" key="3">
    <source>
        <dbReference type="EMBL" id="TKC17000.1"/>
    </source>
</evidence>
<name>A0A4V5P4F1_9BACI</name>
<dbReference type="InterPro" id="IPR007253">
    <property type="entry name" value="Cell_wall-bd_2"/>
</dbReference>
<dbReference type="Proteomes" id="UP000307756">
    <property type="component" value="Unassembled WGS sequence"/>
</dbReference>
<evidence type="ECO:0000256" key="1">
    <source>
        <dbReference type="SAM" id="SignalP"/>
    </source>
</evidence>
<dbReference type="EMBL" id="SWBM01000002">
    <property type="protein sequence ID" value="TKC17000.1"/>
    <property type="molecule type" value="Genomic_DNA"/>
</dbReference>
<dbReference type="AlphaFoldDB" id="A0A4V5P4F1"/>
<dbReference type="PANTHER" id="PTHR30032">
    <property type="entry name" value="N-ACETYLMURAMOYL-L-ALANINE AMIDASE-RELATED"/>
    <property type="match status" value="1"/>
</dbReference>
<dbReference type="OrthoDB" id="9794671at2"/>
<keyword evidence="1" id="KW-0732">Signal</keyword>
<dbReference type="PANTHER" id="PTHR30032:SF8">
    <property type="entry name" value="GERMINATION-SPECIFIC N-ACETYLMURAMOYL-L-ALANINE AMIDASE"/>
    <property type="match status" value="1"/>
</dbReference>
<feature type="domain" description="Sporulation stage II protein D amidase enhancer LytB N-terminal" evidence="2">
    <location>
        <begin position="128"/>
        <end position="214"/>
    </location>
</feature>
<dbReference type="Pfam" id="PF04122">
    <property type="entry name" value="CW_binding_2"/>
    <property type="match status" value="3"/>
</dbReference>
<dbReference type="InterPro" id="IPR013693">
    <property type="entry name" value="SpoIID/LytB_N"/>
</dbReference>
<protein>
    <submittedName>
        <fullName evidence="3">SpoIID/LytB domain-containing protein</fullName>
    </submittedName>
</protein>
<dbReference type="GO" id="GO:0030435">
    <property type="term" value="P:sporulation resulting in formation of a cellular spore"/>
    <property type="evidence" value="ECO:0007669"/>
    <property type="project" value="InterPro"/>
</dbReference>
<dbReference type="GO" id="GO:0030288">
    <property type="term" value="C:outer membrane-bounded periplasmic space"/>
    <property type="evidence" value="ECO:0007669"/>
    <property type="project" value="TreeGrafter"/>
</dbReference>
<dbReference type="NCBIfam" id="TIGR02669">
    <property type="entry name" value="SpoIID_LytB"/>
    <property type="match status" value="1"/>
</dbReference>
<feature type="chain" id="PRO_5039064059" evidence="1">
    <location>
        <begin position="25"/>
        <end position="753"/>
    </location>
</feature>
<comment type="caution">
    <text evidence="3">The sequence shown here is derived from an EMBL/GenBank/DDBJ whole genome shotgun (WGS) entry which is preliminary data.</text>
</comment>
<keyword evidence="4" id="KW-1185">Reference proteome</keyword>
<feature type="signal peptide" evidence="1">
    <location>
        <begin position="1"/>
        <end position="24"/>
    </location>
</feature>
<dbReference type="Gene3D" id="3.40.50.12090">
    <property type="match status" value="2"/>
</dbReference>
<dbReference type="InterPro" id="IPR051922">
    <property type="entry name" value="Bact_Sporulation_Assoc"/>
</dbReference>
<gene>
    <name evidence="3" type="ORF">FA727_13155</name>
</gene>
<evidence type="ECO:0000313" key="4">
    <source>
        <dbReference type="Proteomes" id="UP000307756"/>
    </source>
</evidence>
<dbReference type="RefSeq" id="WP_136831477.1">
    <property type="nucleotide sequence ID" value="NZ_SWBM01000002.1"/>
</dbReference>
<accession>A0A4V5P4F1</accession>
<proteinExistence type="predicted"/>
<organism evidence="3 4">
    <name type="scientific">Robertmurraya kyonggiensis</name>
    <dbReference type="NCBI Taxonomy" id="1037680"/>
    <lineage>
        <taxon>Bacteria</taxon>
        <taxon>Bacillati</taxon>
        <taxon>Bacillota</taxon>
        <taxon>Bacilli</taxon>
        <taxon>Bacillales</taxon>
        <taxon>Bacillaceae</taxon>
        <taxon>Robertmurraya</taxon>
    </lineage>
</organism>
<reference evidence="3 4" key="1">
    <citation type="journal article" date="2011" name="J. Microbiol.">
        <title>Bacillus kyonggiensis sp. nov., isolated from soil of a lettuce field.</title>
        <authorList>
            <person name="Dong K."/>
            <person name="Lee S."/>
        </authorList>
    </citation>
    <scope>NUCLEOTIDE SEQUENCE [LARGE SCALE GENOMIC DNA]</scope>
    <source>
        <strain evidence="3 4">NB22</strain>
    </source>
</reference>
<evidence type="ECO:0000259" key="2">
    <source>
        <dbReference type="Pfam" id="PF08486"/>
    </source>
</evidence>